<feature type="region of interest" description="Disordered" evidence="1">
    <location>
        <begin position="190"/>
        <end position="244"/>
    </location>
</feature>
<feature type="domain" description="BRCT" evidence="3">
    <location>
        <begin position="359"/>
        <end position="444"/>
    </location>
</feature>
<dbReference type="InterPro" id="IPR036420">
    <property type="entry name" value="BRCT_dom_sf"/>
</dbReference>
<dbReference type="CDD" id="cd17744">
    <property type="entry name" value="BRCT_MDC1_rpt1"/>
    <property type="match status" value="1"/>
</dbReference>
<sequence length="574" mass="63668">MDRHNKLAIFRALVILVILPSTQQTTQFLQTGTREWIDLNSVTSPARPFYWALRNGDSFRTWAGEWTILMDTSAPDGVSTDINFPDQSHSNDGSQALYQDTNEQFSNEMHIMSASTSIPAESSTHFNCQETEPRELDTPTASQTPKSRLPERRRALVNRSQNIRTYTRVNAPFSKSSRMAQASTSLIFSEKENHVGDDGANGDISGQRSPKRPRLRDHVDLPPKRLSKESSEITNHENQEFSSIGDDDLSLSLFNEGSPFIMGDLGEHTNETVVNANTQAADNHTKSMHASKTCEAAKDDSQDTSLHTPPSSAGGDTINVKNVPHQSQSHPKSNQAISADHSKQIEDSAASENGGHRVGIKICLSSNSVVATKSRILKAFRDKGGMIVDNLDDCQIFVISKDQPLTKSAKFLRAIVQGKDIVYDSWLVQSAKNNTILPITDYVPRHTHQEELWSCNIETAVERGKQGMRHILKDLAVHITASLKRELSKSYESYCDLALLLGADSVKYGLPSRRARRSTLILGSSNEADMEEVAAFDKNMWSKDLIPFTILRGSLQTTDFSLAVGIPIKREESD</sequence>
<feature type="signal peptide" evidence="2">
    <location>
        <begin position="1"/>
        <end position="24"/>
    </location>
</feature>
<dbReference type="OrthoDB" id="342264at2759"/>
<feature type="region of interest" description="Disordered" evidence="1">
    <location>
        <begin position="281"/>
        <end position="352"/>
    </location>
</feature>
<feature type="compositionally biased region" description="Polar residues" evidence="1">
    <location>
        <begin position="324"/>
        <end position="337"/>
    </location>
</feature>
<reference evidence="4 5" key="1">
    <citation type="submission" date="2015-05" db="EMBL/GenBank/DDBJ databases">
        <title>Distinctive expansion of gene families associated with plant cell wall degradation and secondary metabolism in the genomes of grapevine trunk pathogens.</title>
        <authorList>
            <person name="Lawrence D.P."/>
            <person name="Travadon R."/>
            <person name="Rolshausen P.E."/>
            <person name="Baumgartner K."/>
        </authorList>
    </citation>
    <scope>NUCLEOTIDE SEQUENCE [LARGE SCALE GENOMIC DNA]</scope>
    <source>
        <strain evidence="4">UCRPC4</strain>
    </source>
</reference>
<accession>A0A0G2EY89</accession>
<dbReference type="EMBL" id="LCWF01000028">
    <property type="protein sequence ID" value="KKY27134.1"/>
    <property type="molecule type" value="Genomic_DNA"/>
</dbReference>
<feature type="chain" id="PRO_5002543796" description="BRCT domain-containing protein" evidence="2">
    <location>
        <begin position="25"/>
        <end position="574"/>
    </location>
</feature>
<organism evidence="4 5">
    <name type="scientific">Phaeomoniella chlamydospora</name>
    <name type="common">Phaeoacremonium chlamydosporum</name>
    <dbReference type="NCBI Taxonomy" id="158046"/>
    <lineage>
        <taxon>Eukaryota</taxon>
        <taxon>Fungi</taxon>
        <taxon>Dikarya</taxon>
        <taxon>Ascomycota</taxon>
        <taxon>Pezizomycotina</taxon>
        <taxon>Eurotiomycetes</taxon>
        <taxon>Chaetothyriomycetidae</taxon>
        <taxon>Phaeomoniellales</taxon>
        <taxon>Phaeomoniellaceae</taxon>
        <taxon>Phaeomoniella</taxon>
    </lineage>
</organism>
<keyword evidence="5" id="KW-1185">Reference proteome</keyword>
<dbReference type="Proteomes" id="UP000053317">
    <property type="component" value="Unassembled WGS sequence"/>
</dbReference>
<evidence type="ECO:0000313" key="5">
    <source>
        <dbReference type="Proteomes" id="UP000053317"/>
    </source>
</evidence>
<name>A0A0G2EY89_PHACM</name>
<feature type="region of interest" description="Disordered" evidence="1">
    <location>
        <begin position="117"/>
        <end position="163"/>
    </location>
</feature>
<evidence type="ECO:0000256" key="1">
    <source>
        <dbReference type="SAM" id="MobiDB-lite"/>
    </source>
</evidence>
<dbReference type="SUPFAM" id="SSF52113">
    <property type="entry name" value="BRCT domain"/>
    <property type="match status" value="1"/>
</dbReference>
<dbReference type="Gene3D" id="3.40.50.10190">
    <property type="entry name" value="BRCT domain"/>
    <property type="match status" value="1"/>
</dbReference>
<feature type="compositionally biased region" description="Basic and acidic residues" evidence="1">
    <location>
        <begin position="216"/>
        <end position="239"/>
    </location>
</feature>
<feature type="compositionally biased region" description="Polar residues" evidence="1">
    <location>
        <begin position="117"/>
        <end position="130"/>
    </location>
</feature>
<gene>
    <name evidence="4" type="ORF">UCRPC4_g01271</name>
</gene>
<evidence type="ECO:0000259" key="3">
    <source>
        <dbReference type="PROSITE" id="PS50172"/>
    </source>
</evidence>
<protein>
    <recommendedName>
        <fullName evidence="3">BRCT domain-containing protein</fullName>
    </recommendedName>
</protein>
<evidence type="ECO:0000256" key="2">
    <source>
        <dbReference type="SAM" id="SignalP"/>
    </source>
</evidence>
<dbReference type="PROSITE" id="PS50172">
    <property type="entry name" value="BRCT"/>
    <property type="match status" value="1"/>
</dbReference>
<proteinExistence type="predicted"/>
<dbReference type="AlphaFoldDB" id="A0A0G2EY89"/>
<comment type="caution">
    <text evidence="4">The sequence shown here is derived from an EMBL/GenBank/DDBJ whole genome shotgun (WGS) entry which is preliminary data.</text>
</comment>
<reference evidence="4 5" key="2">
    <citation type="submission" date="2015-05" db="EMBL/GenBank/DDBJ databases">
        <authorList>
            <person name="Morales-Cruz A."/>
            <person name="Amrine K.C."/>
            <person name="Cantu D."/>
        </authorList>
    </citation>
    <scope>NUCLEOTIDE SEQUENCE [LARGE SCALE GENOMIC DNA]</scope>
    <source>
        <strain evidence="4">UCRPC4</strain>
    </source>
</reference>
<keyword evidence="2" id="KW-0732">Signal</keyword>
<dbReference type="InterPro" id="IPR001357">
    <property type="entry name" value="BRCT_dom"/>
</dbReference>
<evidence type="ECO:0000313" key="4">
    <source>
        <dbReference type="EMBL" id="KKY27134.1"/>
    </source>
</evidence>